<dbReference type="InterPro" id="IPR011990">
    <property type="entry name" value="TPR-like_helical_dom_sf"/>
</dbReference>
<dbReference type="Gene3D" id="1.25.40.10">
    <property type="entry name" value="Tetratricopeptide repeat domain"/>
    <property type="match status" value="1"/>
</dbReference>
<dbReference type="Proteomes" id="UP000248706">
    <property type="component" value="Unassembled WGS sequence"/>
</dbReference>
<organism evidence="2 3">
    <name type="scientific">Thermogemmatispora tikiterensis</name>
    <dbReference type="NCBI Taxonomy" id="1825093"/>
    <lineage>
        <taxon>Bacteria</taxon>
        <taxon>Bacillati</taxon>
        <taxon>Chloroflexota</taxon>
        <taxon>Ktedonobacteria</taxon>
        <taxon>Thermogemmatisporales</taxon>
        <taxon>Thermogemmatisporaceae</taxon>
        <taxon>Thermogemmatispora</taxon>
    </lineage>
</organism>
<dbReference type="SUPFAM" id="SSF48452">
    <property type="entry name" value="TPR-like"/>
    <property type="match status" value="1"/>
</dbReference>
<accession>A0A328VDE8</accession>
<keyword evidence="3" id="KW-1185">Reference proteome</keyword>
<dbReference type="CDD" id="cd00093">
    <property type="entry name" value="HTH_XRE"/>
    <property type="match status" value="2"/>
</dbReference>
<dbReference type="PROSITE" id="PS50943">
    <property type="entry name" value="HTH_CROC1"/>
    <property type="match status" value="2"/>
</dbReference>
<dbReference type="AlphaFoldDB" id="A0A328VDE8"/>
<dbReference type="GO" id="GO:0003677">
    <property type="term" value="F:DNA binding"/>
    <property type="evidence" value="ECO:0007669"/>
    <property type="project" value="InterPro"/>
</dbReference>
<feature type="domain" description="HTH cro/C1-type" evidence="1">
    <location>
        <begin position="28"/>
        <end position="83"/>
    </location>
</feature>
<dbReference type="OrthoDB" id="141713at2"/>
<comment type="caution">
    <text evidence="2">The sequence shown here is derived from an EMBL/GenBank/DDBJ whole genome shotgun (WGS) entry which is preliminary data.</text>
</comment>
<dbReference type="SMART" id="SM00530">
    <property type="entry name" value="HTH_XRE"/>
    <property type="match status" value="2"/>
</dbReference>
<feature type="domain" description="HTH cro/C1-type" evidence="1">
    <location>
        <begin position="136"/>
        <end position="185"/>
    </location>
</feature>
<dbReference type="InterPro" id="IPR001387">
    <property type="entry name" value="Cro/C1-type_HTH"/>
</dbReference>
<evidence type="ECO:0000259" key="1">
    <source>
        <dbReference type="PROSITE" id="PS50943"/>
    </source>
</evidence>
<reference evidence="2 3" key="1">
    <citation type="submission" date="2016-08" db="EMBL/GenBank/DDBJ databases">
        <title>Analysis of Carbohydrate Active Enzymes in Thermogemmatispora T81 Reveals Carbohydrate Degradation Ability.</title>
        <authorList>
            <person name="Tomazini A."/>
            <person name="Lal S."/>
            <person name="Stott M."/>
            <person name="Henrissat B."/>
            <person name="Polikarpov I."/>
            <person name="Sparling R."/>
            <person name="Levin D.B."/>
        </authorList>
    </citation>
    <scope>NUCLEOTIDE SEQUENCE [LARGE SCALE GENOMIC DNA]</scope>
    <source>
        <strain evidence="2 3">T81</strain>
    </source>
</reference>
<sequence length="522" mass="58954">MAAEWWRSYGAFDPEDEHGHYPHSGQVVAHYRRQKGWSQAELARRLGVHARMIYYLEKQQQGLDSLKRRRQLVELLAIPPELLGLDPQHPRLIGSPPWWVQEGYPAFPAGDDGYPLPGAVIKYYRLQQVRRQQSGERSWTQADLAEALGLSELAIRRMENRSDYLDSSRRRRMLSVILGIPPHLLGLDARRPSVPRFPLPPSPTSLLLSENSEEPLLVTYQRQQAELYAEFRASRQPELLTRAWRRLTYLKRLLPLIQNELLDNILRLEFNYAQLVADGLADLYGVASALPFVQHCLSIARSWEQASGQSKTPGESIYRDLLANALIGQAIAHFELGEAEAARHHAGEALERLAETCSSVQRFVLEEAAHILAHLARDEPERKQALVLLDQAGQLLSQASEDDDPYLLAADVGYYHLNRARTLLALGQARQALGELDQASQHTQPLFTTRRLFIVIYRALAHLMLKDYEVATSLAIQAAGEARALNARRALAHLSLLYQRLKTSPYGGTPGVARLGWLLGER</sequence>
<protein>
    <recommendedName>
        <fullName evidence="1">HTH cro/C1-type domain-containing protein</fullName>
    </recommendedName>
</protein>
<dbReference type="Pfam" id="PF01381">
    <property type="entry name" value="HTH_3"/>
    <property type="match status" value="1"/>
</dbReference>
<dbReference type="RefSeq" id="WP_112428471.1">
    <property type="nucleotide sequence ID" value="NZ_MCIF01000002.1"/>
</dbReference>
<dbReference type="Gene3D" id="1.10.260.40">
    <property type="entry name" value="lambda repressor-like DNA-binding domains"/>
    <property type="match status" value="2"/>
</dbReference>
<dbReference type="InterPro" id="IPR010982">
    <property type="entry name" value="Lambda_DNA-bd_dom_sf"/>
</dbReference>
<dbReference type="EMBL" id="MCIF01000002">
    <property type="protein sequence ID" value="RAQ95607.1"/>
    <property type="molecule type" value="Genomic_DNA"/>
</dbReference>
<proteinExistence type="predicted"/>
<name>A0A328VDE8_9CHLR</name>
<evidence type="ECO:0000313" key="3">
    <source>
        <dbReference type="Proteomes" id="UP000248706"/>
    </source>
</evidence>
<evidence type="ECO:0000313" key="2">
    <source>
        <dbReference type="EMBL" id="RAQ95607.1"/>
    </source>
</evidence>
<gene>
    <name evidence="2" type="ORF">A4R35_08685</name>
</gene>
<dbReference type="SUPFAM" id="SSF47413">
    <property type="entry name" value="lambda repressor-like DNA-binding domains"/>
    <property type="match status" value="1"/>
</dbReference>